<evidence type="ECO:0000256" key="6">
    <source>
        <dbReference type="SAM" id="SignalP"/>
    </source>
</evidence>
<dbReference type="InterPro" id="IPR032465">
    <property type="entry name" value="ACMSD"/>
</dbReference>
<name>A0AAU4JZG7_9NOCA</name>
<dbReference type="EC" id="4.1.1.52" evidence="5"/>
<dbReference type="PROSITE" id="PS51318">
    <property type="entry name" value="TAT"/>
    <property type="match status" value="1"/>
</dbReference>
<dbReference type="Gene3D" id="3.20.20.140">
    <property type="entry name" value="Metal-dependent hydrolases"/>
    <property type="match status" value="1"/>
</dbReference>
<dbReference type="InterPro" id="IPR032466">
    <property type="entry name" value="Metal_Hydrolase"/>
</dbReference>
<dbReference type="Pfam" id="PF04909">
    <property type="entry name" value="Amidohydro_2"/>
    <property type="match status" value="1"/>
</dbReference>
<evidence type="ECO:0000313" key="8">
    <source>
        <dbReference type="EMBL" id="WUM19210.1"/>
    </source>
</evidence>
<dbReference type="InterPro" id="IPR006311">
    <property type="entry name" value="TAT_signal"/>
</dbReference>
<evidence type="ECO:0000259" key="7">
    <source>
        <dbReference type="Pfam" id="PF04909"/>
    </source>
</evidence>
<evidence type="ECO:0000256" key="3">
    <source>
        <dbReference type="ARBA" id="ARBA00023239"/>
    </source>
</evidence>
<feature type="domain" description="Amidohydrolase-related" evidence="7">
    <location>
        <begin position="42"/>
        <end position="348"/>
    </location>
</feature>
<reference evidence="8 9" key="1">
    <citation type="submission" date="2022-10" db="EMBL/GenBank/DDBJ databases">
        <title>The complete genomes of actinobacterial strains from the NBC collection.</title>
        <authorList>
            <person name="Joergensen T.S."/>
            <person name="Alvarez Arevalo M."/>
            <person name="Sterndorff E.B."/>
            <person name="Faurdal D."/>
            <person name="Vuksanovic O."/>
            <person name="Mourched A.-S."/>
            <person name="Charusanti P."/>
            <person name="Shaw S."/>
            <person name="Blin K."/>
            <person name="Weber T."/>
        </authorList>
    </citation>
    <scope>NUCLEOTIDE SEQUENCE [LARGE SCALE GENOMIC DNA]</scope>
    <source>
        <strain evidence="8 9">NBC_00319</strain>
    </source>
</reference>
<dbReference type="PANTHER" id="PTHR21240">
    <property type="entry name" value="2-AMINO-3-CARBOXYLMUCONATE-6-SEMIALDEHYDE DECARBOXYLASE"/>
    <property type="match status" value="1"/>
</dbReference>
<evidence type="ECO:0000256" key="4">
    <source>
        <dbReference type="ARBA" id="ARBA00036832"/>
    </source>
</evidence>
<keyword evidence="2" id="KW-0862">Zinc</keyword>
<keyword evidence="3" id="KW-0456">Lyase</keyword>
<accession>A0AAU4JZG7</accession>
<proteinExistence type="predicted"/>
<evidence type="ECO:0000313" key="9">
    <source>
        <dbReference type="Proteomes" id="UP001432128"/>
    </source>
</evidence>
<keyword evidence="9" id="KW-1185">Reference proteome</keyword>
<dbReference type="GO" id="GO:0046872">
    <property type="term" value="F:metal ion binding"/>
    <property type="evidence" value="ECO:0007669"/>
    <property type="project" value="UniProtKB-KW"/>
</dbReference>
<dbReference type="InterPro" id="IPR006680">
    <property type="entry name" value="Amidohydro-rel"/>
</dbReference>
<evidence type="ECO:0000256" key="1">
    <source>
        <dbReference type="ARBA" id="ARBA00022723"/>
    </source>
</evidence>
<dbReference type="EMBL" id="CP108021">
    <property type="protein sequence ID" value="WUM19210.1"/>
    <property type="molecule type" value="Genomic_DNA"/>
</dbReference>
<keyword evidence="6" id="KW-0732">Signal</keyword>
<dbReference type="KEGG" id="whr:OG579_16035"/>
<sequence>MDVTRRQAITALAAGGVVAGLAHGASAAVADPGPTGSGRYRIDLHSHFLPPRYRSALQASGYTLRSFVPVPSWSPAEALAFMDAHGIGTQVLSISDPGVNFLPAAQARAMNRYCNDYLADLIARYPTRFGGFAFLPLPDVAASLAEITHALDVRELDGVALLSNYNGIYLGDTRFEPVMAALNARSAFVFVHPAELAPSNRPELPFPAFYEEYPFDTTRAAALLMATGTIDRYPNIRFSLAHAGGCVPFLSQRLSTPRQAFPSAPPVSVFGTDEKIRNFFYDTSLSSSPAAMRSVLEVTGIDHIVFGSDWPFSALTYRGQTGADPAPALAEVFDPQQRYRIERLNALAQLPRLASRLS</sequence>
<gene>
    <name evidence="8" type="ORF">OG579_16035</name>
</gene>
<feature type="signal peptide" evidence="6">
    <location>
        <begin position="1"/>
        <end position="27"/>
    </location>
</feature>
<evidence type="ECO:0000256" key="2">
    <source>
        <dbReference type="ARBA" id="ARBA00022833"/>
    </source>
</evidence>
<dbReference type="PANTHER" id="PTHR21240:SF29">
    <property type="entry name" value="AMIDOHYDROLASE-RELATED DOMAIN-CONTAINING PROTEIN"/>
    <property type="match status" value="1"/>
</dbReference>
<dbReference type="SUPFAM" id="SSF51556">
    <property type="entry name" value="Metallo-dependent hydrolases"/>
    <property type="match status" value="1"/>
</dbReference>
<dbReference type="Proteomes" id="UP001432128">
    <property type="component" value="Chromosome"/>
</dbReference>
<evidence type="ECO:0000256" key="5">
    <source>
        <dbReference type="ARBA" id="ARBA00038889"/>
    </source>
</evidence>
<dbReference type="GO" id="GO:0016787">
    <property type="term" value="F:hydrolase activity"/>
    <property type="evidence" value="ECO:0007669"/>
    <property type="project" value="InterPro"/>
</dbReference>
<organism evidence="8 9">
    <name type="scientific">Williamsia herbipolensis</name>
    <dbReference type="NCBI Taxonomy" id="1603258"/>
    <lineage>
        <taxon>Bacteria</taxon>
        <taxon>Bacillati</taxon>
        <taxon>Actinomycetota</taxon>
        <taxon>Actinomycetes</taxon>
        <taxon>Mycobacteriales</taxon>
        <taxon>Nocardiaceae</taxon>
        <taxon>Williamsia</taxon>
    </lineage>
</organism>
<dbReference type="RefSeq" id="WP_328856750.1">
    <property type="nucleotide sequence ID" value="NZ_CP108021.1"/>
</dbReference>
<keyword evidence="1" id="KW-0479">Metal-binding</keyword>
<dbReference type="GO" id="GO:0005829">
    <property type="term" value="C:cytosol"/>
    <property type="evidence" value="ECO:0007669"/>
    <property type="project" value="TreeGrafter"/>
</dbReference>
<comment type="catalytic activity">
    <reaction evidence="4">
        <text>6-methylsalicylate + H(+) = 3-methylphenol + CO2</text>
        <dbReference type="Rhea" id="RHEA:23112"/>
        <dbReference type="ChEBI" id="CHEBI:15378"/>
        <dbReference type="ChEBI" id="CHEBI:16526"/>
        <dbReference type="ChEBI" id="CHEBI:17231"/>
        <dbReference type="ChEBI" id="CHEBI:36658"/>
        <dbReference type="EC" id="4.1.1.52"/>
    </reaction>
    <physiologicalReaction direction="left-to-right" evidence="4">
        <dbReference type="Rhea" id="RHEA:23113"/>
    </physiologicalReaction>
</comment>
<protein>
    <recommendedName>
        <fullName evidence="5">6-methylsalicylate decarboxylase</fullName>
        <ecNumber evidence="5">4.1.1.52</ecNumber>
    </recommendedName>
</protein>
<feature type="chain" id="PRO_5043503357" description="6-methylsalicylate decarboxylase" evidence="6">
    <location>
        <begin position="28"/>
        <end position="358"/>
    </location>
</feature>
<dbReference type="CDD" id="cd01292">
    <property type="entry name" value="metallo-dependent_hydrolases"/>
    <property type="match status" value="1"/>
</dbReference>
<dbReference type="AlphaFoldDB" id="A0AAU4JZG7"/>
<dbReference type="GO" id="GO:0047596">
    <property type="term" value="F:6-methylsalicylate decarboxylase activity"/>
    <property type="evidence" value="ECO:0007669"/>
    <property type="project" value="UniProtKB-EC"/>
</dbReference>
<dbReference type="GO" id="GO:0019748">
    <property type="term" value="P:secondary metabolic process"/>
    <property type="evidence" value="ECO:0007669"/>
    <property type="project" value="TreeGrafter"/>
</dbReference>